<dbReference type="OrthoDB" id="5416147at2"/>
<dbReference type="RefSeq" id="WP_158524358.1">
    <property type="nucleotide sequence ID" value="NZ_CP011797.1"/>
</dbReference>
<dbReference type="Proteomes" id="UP000229757">
    <property type="component" value="Chromosome"/>
</dbReference>
<name>A0A2K8KRA2_9GAMM</name>
<gene>
    <name evidence="2" type="ORF">REIFOR_02119</name>
</gene>
<protein>
    <submittedName>
        <fullName evidence="2">Alpha/beta hydrolase family protein</fullName>
    </submittedName>
</protein>
<reference evidence="2 3" key="1">
    <citation type="journal article" date="2017" name="Environ. Microbiol.">
        <title>Genomic and physiological analyses of 'Reinekea forsetii' reveal a versatile opportunistic lifestyle during spring algae blooms.</title>
        <authorList>
            <person name="Avci B."/>
            <person name="Hahnke R.L."/>
            <person name="Chafee M."/>
            <person name="Fischer T."/>
            <person name="Gruber-Vodicka H."/>
            <person name="Tegetmeyer H.E."/>
            <person name="Harder J."/>
            <person name="Fuchs B.M."/>
            <person name="Amann R.I."/>
            <person name="Teeling H."/>
        </authorList>
    </citation>
    <scope>NUCLEOTIDE SEQUENCE [LARGE SCALE GENOMIC DNA]</scope>
    <source>
        <strain evidence="2 3">Hel1_31_D35</strain>
    </source>
</reference>
<keyword evidence="3" id="KW-1185">Reference proteome</keyword>
<feature type="domain" description="Serine aminopeptidase S33" evidence="1">
    <location>
        <begin position="88"/>
        <end position="297"/>
    </location>
</feature>
<dbReference type="SUPFAM" id="SSF53474">
    <property type="entry name" value="alpha/beta-Hydrolases"/>
    <property type="match status" value="1"/>
</dbReference>
<proteinExistence type="predicted"/>
<dbReference type="InterPro" id="IPR029058">
    <property type="entry name" value="AB_hydrolase_fold"/>
</dbReference>
<dbReference type="Gene3D" id="3.40.50.1820">
    <property type="entry name" value="alpha/beta hydrolase"/>
    <property type="match status" value="1"/>
</dbReference>
<dbReference type="EMBL" id="CP011797">
    <property type="protein sequence ID" value="ATX77253.1"/>
    <property type="molecule type" value="Genomic_DNA"/>
</dbReference>
<evidence type="ECO:0000313" key="3">
    <source>
        <dbReference type="Proteomes" id="UP000229757"/>
    </source>
</evidence>
<keyword evidence="2" id="KW-0378">Hydrolase</keyword>
<evidence type="ECO:0000313" key="2">
    <source>
        <dbReference type="EMBL" id="ATX77253.1"/>
    </source>
</evidence>
<sequence>MLVLIWILVGALVGLFLLGPRTSVRLFWQPHKSRIQSPKPPAQLTSADLKALRTTLIQHEAAIEQIIDGAEKKIIFSAESRPKRTALCVLYIHGFSASRQEISPVPEQVAQALHANYYGLRLTGHGIDSPAGAALGRAKANDWLFDLMEAWQVAHQLGERVIVIATSTGATLATWLAQQSSVMPHLAALVMISPNFQPKHWAIPLFLWPWAQHWVFLVAGREYGWEPTNEGGKKYWTYRYPTLALHQVAALVKAVRDSPVEQIEVPTLFIYSDFDQVVKARHTDALMRRWGSPIKHRICPAPMAGDNNHVLTGAIVRPDSTERVSADILNFIKALPAKL</sequence>
<evidence type="ECO:0000259" key="1">
    <source>
        <dbReference type="Pfam" id="PF12146"/>
    </source>
</evidence>
<dbReference type="InterPro" id="IPR022742">
    <property type="entry name" value="Hydrolase_4"/>
</dbReference>
<dbReference type="GO" id="GO:0016787">
    <property type="term" value="F:hydrolase activity"/>
    <property type="evidence" value="ECO:0007669"/>
    <property type="project" value="UniProtKB-KW"/>
</dbReference>
<organism evidence="2 3">
    <name type="scientific">Reinekea forsetii</name>
    <dbReference type="NCBI Taxonomy" id="1336806"/>
    <lineage>
        <taxon>Bacteria</taxon>
        <taxon>Pseudomonadati</taxon>
        <taxon>Pseudomonadota</taxon>
        <taxon>Gammaproteobacteria</taxon>
        <taxon>Oceanospirillales</taxon>
        <taxon>Saccharospirillaceae</taxon>
        <taxon>Reinekea</taxon>
    </lineage>
</organism>
<dbReference type="Pfam" id="PF12146">
    <property type="entry name" value="Hydrolase_4"/>
    <property type="match status" value="1"/>
</dbReference>
<accession>A0A2K8KRA2</accession>
<dbReference type="AlphaFoldDB" id="A0A2K8KRA2"/>
<dbReference type="KEGG" id="rfo:REIFOR_02119"/>